<dbReference type="InterPro" id="IPR024370">
    <property type="entry name" value="PBP_domain"/>
</dbReference>
<keyword evidence="2" id="KW-0732">Signal</keyword>
<dbReference type="RefSeq" id="WP_066380535.1">
    <property type="nucleotide sequence ID" value="NZ_LTAZ01000004.1"/>
</dbReference>
<sequence length="323" mass="35171">MSRDPSGWAPRSVSRRDFLAATGVAGAIGLAGCTRAASSEPKEVNIAGSSTVFPIAEAVASDFVQEYPDINVSVSQTGSGGGFSNFFCPGMTDLNNASRSIAEDEQTQCSDNGIEPIEFTVGTDALTVVVNPEADWVDCVTIDELRQIWRADGAERWSDVREDWPDEPFEFYGAATVSGTFDYFRETVIGEDANHRNDYSATEKDRTIVRGVNGSPYAIGYFGFSYYSENPDAIKALAIDNGEGCVEPSLETAKSGEYQPLSRPLFTYAAKESLADPAVEKFVRYFIEKAATDLVSDVGYVPITEEEKRKNLDRLDTALEDLA</sequence>
<comment type="caution">
    <text evidence="4">The sequence shown here is derived from an EMBL/GenBank/DDBJ whole genome shotgun (WGS) entry which is preliminary data.</text>
</comment>
<dbReference type="Gene3D" id="3.40.190.10">
    <property type="entry name" value="Periplasmic binding protein-like II"/>
    <property type="match status" value="2"/>
</dbReference>
<dbReference type="SUPFAM" id="SSF53850">
    <property type="entry name" value="Periplasmic binding protein-like II"/>
    <property type="match status" value="1"/>
</dbReference>
<dbReference type="InterPro" id="IPR011862">
    <property type="entry name" value="Phos-bd"/>
</dbReference>
<evidence type="ECO:0000313" key="5">
    <source>
        <dbReference type="Proteomes" id="UP000075321"/>
    </source>
</evidence>
<dbReference type="PATRIC" id="fig|1008153.3.peg.1193"/>
<evidence type="ECO:0000259" key="3">
    <source>
        <dbReference type="Pfam" id="PF12849"/>
    </source>
</evidence>
<keyword evidence="5" id="KW-1185">Reference proteome</keyword>
<dbReference type="InterPro" id="IPR050811">
    <property type="entry name" value="Phosphate_ABC_transporter"/>
</dbReference>
<dbReference type="NCBIfam" id="TIGR02136">
    <property type="entry name" value="ptsS_2"/>
    <property type="match status" value="1"/>
</dbReference>
<dbReference type="PANTHER" id="PTHR30570">
    <property type="entry name" value="PERIPLASMIC PHOSPHATE BINDING COMPONENT OF PHOSPHATE ABC TRANSPORTER"/>
    <property type="match status" value="1"/>
</dbReference>
<dbReference type="PROSITE" id="PS51257">
    <property type="entry name" value="PROKAR_LIPOPROTEIN"/>
    <property type="match status" value="1"/>
</dbReference>
<reference evidence="4 5" key="1">
    <citation type="submission" date="2016-02" db="EMBL/GenBank/DDBJ databases">
        <title>Genome sequence of Halalkalicoccus paucihalophilus DSM 24557.</title>
        <authorList>
            <person name="Poehlein A."/>
            <person name="Daniel R."/>
        </authorList>
    </citation>
    <scope>NUCLEOTIDE SEQUENCE [LARGE SCALE GENOMIC DNA]</scope>
    <source>
        <strain evidence="4 5">DSM 24557</strain>
    </source>
</reference>
<dbReference type="Pfam" id="PF12849">
    <property type="entry name" value="PBP_like_2"/>
    <property type="match status" value="1"/>
</dbReference>
<name>A0A151AET9_9EURY</name>
<accession>A0A151AET9</accession>
<dbReference type="InterPro" id="IPR006311">
    <property type="entry name" value="TAT_signal"/>
</dbReference>
<gene>
    <name evidence="4" type="ORF">HAPAU_11870</name>
</gene>
<dbReference type="CDD" id="cd13654">
    <property type="entry name" value="PBP2_phosphate_like_2"/>
    <property type="match status" value="1"/>
</dbReference>
<dbReference type="EMBL" id="LTAZ01000004">
    <property type="protein sequence ID" value="KYH26095.1"/>
    <property type="molecule type" value="Genomic_DNA"/>
</dbReference>
<evidence type="ECO:0000256" key="2">
    <source>
        <dbReference type="ARBA" id="ARBA00022729"/>
    </source>
</evidence>
<keyword evidence="1" id="KW-0813">Transport</keyword>
<proteinExistence type="predicted"/>
<organism evidence="4 5">
    <name type="scientific">Halalkalicoccus paucihalophilus</name>
    <dbReference type="NCBI Taxonomy" id="1008153"/>
    <lineage>
        <taxon>Archaea</taxon>
        <taxon>Methanobacteriati</taxon>
        <taxon>Methanobacteriota</taxon>
        <taxon>Stenosarchaea group</taxon>
        <taxon>Halobacteria</taxon>
        <taxon>Halobacteriales</taxon>
        <taxon>Halococcaceae</taxon>
        <taxon>Halalkalicoccus</taxon>
    </lineage>
</organism>
<dbReference type="OrthoDB" id="53390at2157"/>
<dbReference type="PROSITE" id="PS51318">
    <property type="entry name" value="TAT"/>
    <property type="match status" value="1"/>
</dbReference>
<dbReference type="Proteomes" id="UP000075321">
    <property type="component" value="Unassembled WGS sequence"/>
</dbReference>
<evidence type="ECO:0000313" key="4">
    <source>
        <dbReference type="EMBL" id="KYH26095.1"/>
    </source>
</evidence>
<protein>
    <submittedName>
        <fullName evidence="4">PBP superfamily domain protein</fullName>
    </submittedName>
</protein>
<feature type="domain" description="PBP" evidence="3">
    <location>
        <begin position="37"/>
        <end position="287"/>
    </location>
</feature>
<dbReference type="AlphaFoldDB" id="A0A151AET9"/>
<dbReference type="PANTHER" id="PTHR30570:SF1">
    <property type="entry name" value="PHOSPHATE-BINDING PROTEIN PSTS"/>
    <property type="match status" value="1"/>
</dbReference>
<dbReference type="GO" id="GO:0042301">
    <property type="term" value="F:phosphate ion binding"/>
    <property type="evidence" value="ECO:0007669"/>
    <property type="project" value="InterPro"/>
</dbReference>
<evidence type="ECO:0000256" key="1">
    <source>
        <dbReference type="ARBA" id="ARBA00022448"/>
    </source>
</evidence>